<comment type="caution">
    <text evidence="1">The sequence shown here is derived from an EMBL/GenBank/DDBJ whole genome shotgun (WGS) entry which is preliminary data.</text>
</comment>
<accession>A0A3E1QEI8</accession>
<organism evidence="1">
    <name type="scientific">Haemophilus influenzae</name>
    <dbReference type="NCBI Taxonomy" id="727"/>
    <lineage>
        <taxon>Bacteria</taxon>
        <taxon>Pseudomonadati</taxon>
        <taxon>Pseudomonadota</taxon>
        <taxon>Gammaproteobacteria</taxon>
        <taxon>Pasteurellales</taxon>
        <taxon>Pasteurellaceae</taxon>
        <taxon>Haemophilus</taxon>
    </lineage>
</organism>
<dbReference type="EMBL" id="QVJI01000026">
    <property type="protein sequence ID" value="RFN62315.1"/>
    <property type="molecule type" value="Genomic_DNA"/>
</dbReference>
<gene>
    <name evidence="1" type="ORF">CH627_09855</name>
</gene>
<reference evidence="1" key="1">
    <citation type="submission" date="2018-08" db="EMBL/GenBank/DDBJ databases">
        <title>Antagonistic pleiotropy in the bifunctional surface protein FadL/P1 during adaptation of Haemophilus influenzae to chronic lung infection associated with COPD.</title>
        <authorList>
            <person name="Moleres J."/>
            <person name="Ehrlich R."/>
        </authorList>
    </citation>
    <scope>NUCLEOTIDE SEQUENCE [LARGE SCALE GENOMIC DNA]</scope>
    <source>
        <strain evidence="1">P668-6062</strain>
    </source>
</reference>
<evidence type="ECO:0000313" key="1">
    <source>
        <dbReference type="EMBL" id="RFN62315.1"/>
    </source>
</evidence>
<proteinExistence type="predicted"/>
<name>A0A3E1QEI8_HAEIF</name>
<dbReference type="AlphaFoldDB" id="A0A3E1QEI8"/>
<protein>
    <submittedName>
        <fullName evidence="1">Uncharacterized protein</fullName>
    </submittedName>
</protein>
<sequence>MGKAKRNITFQSTFASTETQRHVKPLRMIDEVCFEIVTIKQTRLKMEEKQESSLSERDKEKIKLAVLESAAKNTSLTPSELAEALCLAIKFIDLYER</sequence>